<reference evidence="1 2" key="1">
    <citation type="submission" date="2007-06" db="EMBL/GenBank/DDBJ databases">
        <title>The Genome Sequence of Coccidioides posadasii RMSCC_3488.</title>
        <authorList>
            <consortium name="Coccidioides Genome Resources Consortium"/>
            <consortium name="The Broad Institute Genome Sequencing Platform"/>
            <person name="Henn M.R."/>
            <person name="Sykes S."/>
            <person name="Young S."/>
            <person name="Jaffe D."/>
            <person name="Berlin A."/>
            <person name="Alvarez P."/>
            <person name="Butler J."/>
            <person name="Gnerre S."/>
            <person name="Grabherr M."/>
            <person name="Mauceli E."/>
            <person name="Brockman W."/>
            <person name="Kodira C."/>
            <person name="Alvarado L."/>
            <person name="Zeng Q."/>
            <person name="Crawford M."/>
            <person name="Antoine C."/>
            <person name="Devon K."/>
            <person name="Galgiani J."/>
            <person name="Orsborn K."/>
            <person name="Lewis M.L."/>
            <person name="Nusbaum C."/>
            <person name="Galagan J."/>
            <person name="Birren B."/>
        </authorList>
    </citation>
    <scope>NUCLEOTIDE SEQUENCE [LARGE SCALE GENOMIC DNA]</scope>
    <source>
        <strain evidence="1 2">RMSCC 3488</strain>
    </source>
</reference>
<evidence type="ECO:0000313" key="1">
    <source>
        <dbReference type="EMBL" id="KMM71546.1"/>
    </source>
</evidence>
<gene>
    <name evidence="1" type="ORF">CPAG_07853</name>
</gene>
<dbReference type="VEuPathDB" id="FungiDB:CPAG_07853"/>
<proteinExistence type="predicted"/>
<dbReference type="Proteomes" id="UP000054567">
    <property type="component" value="Unassembled WGS sequence"/>
</dbReference>
<evidence type="ECO:0000313" key="2">
    <source>
        <dbReference type="Proteomes" id="UP000054567"/>
    </source>
</evidence>
<dbReference type="EMBL" id="DS268113">
    <property type="protein sequence ID" value="KMM71546.1"/>
    <property type="molecule type" value="Genomic_DNA"/>
</dbReference>
<protein>
    <submittedName>
        <fullName evidence="1">Uncharacterized protein</fullName>
    </submittedName>
</protein>
<reference evidence="2" key="2">
    <citation type="journal article" date="2009" name="Genome Res.">
        <title>Comparative genomic analyses of the human fungal pathogens Coccidioides and their relatives.</title>
        <authorList>
            <person name="Sharpton T.J."/>
            <person name="Stajich J.E."/>
            <person name="Rounsley S.D."/>
            <person name="Gardner M.J."/>
            <person name="Wortman J.R."/>
            <person name="Jordar V.S."/>
            <person name="Maiti R."/>
            <person name="Kodira C.D."/>
            <person name="Neafsey D.E."/>
            <person name="Zeng Q."/>
            <person name="Hung C.-Y."/>
            <person name="McMahan C."/>
            <person name="Muszewska A."/>
            <person name="Grynberg M."/>
            <person name="Mandel M.A."/>
            <person name="Kellner E.M."/>
            <person name="Barker B.M."/>
            <person name="Galgiani J.N."/>
            <person name="Orbach M.J."/>
            <person name="Kirkland T.N."/>
            <person name="Cole G.T."/>
            <person name="Henn M.R."/>
            <person name="Birren B.W."/>
            <person name="Taylor J.W."/>
        </authorList>
    </citation>
    <scope>NUCLEOTIDE SEQUENCE [LARGE SCALE GENOMIC DNA]</scope>
    <source>
        <strain evidence="2">RMSCC 3488</strain>
    </source>
</reference>
<name>A0A0J6FEG5_COCPO</name>
<accession>A0A0J6FEG5</accession>
<reference evidence="2" key="3">
    <citation type="journal article" date="2010" name="Genome Res.">
        <title>Population genomic sequencing of Coccidioides fungi reveals recent hybridization and transposon control.</title>
        <authorList>
            <person name="Neafsey D.E."/>
            <person name="Barker B.M."/>
            <person name="Sharpton T.J."/>
            <person name="Stajich J.E."/>
            <person name="Park D.J."/>
            <person name="Whiston E."/>
            <person name="Hung C.-Y."/>
            <person name="McMahan C."/>
            <person name="White J."/>
            <person name="Sykes S."/>
            <person name="Heiman D."/>
            <person name="Young S."/>
            <person name="Zeng Q."/>
            <person name="Abouelleil A."/>
            <person name="Aftuck L."/>
            <person name="Bessette D."/>
            <person name="Brown A."/>
            <person name="FitzGerald M."/>
            <person name="Lui A."/>
            <person name="Macdonald J.P."/>
            <person name="Priest M."/>
            <person name="Orbach M.J."/>
            <person name="Galgiani J.N."/>
            <person name="Kirkland T.N."/>
            <person name="Cole G.T."/>
            <person name="Birren B.W."/>
            <person name="Henn M.R."/>
            <person name="Taylor J.W."/>
            <person name="Rounsley S.D."/>
        </authorList>
    </citation>
    <scope>NUCLEOTIDE SEQUENCE [LARGE SCALE GENOMIC DNA]</scope>
    <source>
        <strain evidence="2">RMSCC 3488</strain>
    </source>
</reference>
<dbReference type="AlphaFoldDB" id="A0A0J6FEG5"/>
<sequence length="40" mass="4607">MACRVSRLMQLLAVSWFEMLIPVNNSKVSITYPPELLKLN</sequence>
<organism evidence="1 2">
    <name type="scientific">Coccidioides posadasii RMSCC 3488</name>
    <dbReference type="NCBI Taxonomy" id="454284"/>
    <lineage>
        <taxon>Eukaryota</taxon>
        <taxon>Fungi</taxon>
        <taxon>Dikarya</taxon>
        <taxon>Ascomycota</taxon>
        <taxon>Pezizomycotina</taxon>
        <taxon>Eurotiomycetes</taxon>
        <taxon>Eurotiomycetidae</taxon>
        <taxon>Onygenales</taxon>
        <taxon>Onygenaceae</taxon>
        <taxon>Coccidioides</taxon>
    </lineage>
</organism>